<dbReference type="EMBL" id="JALJOT010000007">
    <property type="protein sequence ID" value="KAK9909081.1"/>
    <property type="molecule type" value="Genomic_DNA"/>
</dbReference>
<protein>
    <recommendedName>
        <fullName evidence="2 8">Biotin carboxyl carrier protein of acetyl-CoA carboxylase</fullName>
    </recommendedName>
</protein>
<evidence type="ECO:0000259" key="10">
    <source>
        <dbReference type="PROSITE" id="PS50968"/>
    </source>
</evidence>
<evidence type="ECO:0000256" key="9">
    <source>
        <dbReference type="SAM" id="MobiDB-lite"/>
    </source>
</evidence>
<keyword evidence="6 8" id="KW-0275">Fatty acid biosynthesis</keyword>
<dbReference type="InterPro" id="IPR001249">
    <property type="entry name" value="AcCoA_biotinCC"/>
</dbReference>
<keyword evidence="3 8" id="KW-0444">Lipid biosynthesis</keyword>
<keyword evidence="8" id="KW-0150">Chloroplast</keyword>
<dbReference type="PANTHER" id="PTHR45266:SF3">
    <property type="entry name" value="OXALOACETATE DECARBOXYLASE ALPHA CHAIN"/>
    <property type="match status" value="1"/>
</dbReference>
<dbReference type="InterPro" id="IPR050709">
    <property type="entry name" value="Biotin_Carboxyl_Carrier/Decarb"/>
</dbReference>
<evidence type="ECO:0000256" key="1">
    <source>
        <dbReference type="ARBA" id="ARBA00005194"/>
    </source>
</evidence>
<dbReference type="PRINTS" id="PR01071">
    <property type="entry name" value="ACOABIOTINCC"/>
</dbReference>
<evidence type="ECO:0000313" key="11">
    <source>
        <dbReference type="EMBL" id="KAK9909081.1"/>
    </source>
</evidence>
<keyword evidence="7 8" id="KW-0092">Biotin</keyword>
<dbReference type="InterPro" id="IPR011053">
    <property type="entry name" value="Single_hybrid_motif"/>
</dbReference>
<keyword evidence="4 8" id="KW-0276">Fatty acid metabolism</keyword>
<feature type="region of interest" description="Disordered" evidence="9">
    <location>
        <begin position="119"/>
        <end position="170"/>
    </location>
</feature>
<dbReference type="PANTHER" id="PTHR45266">
    <property type="entry name" value="OXALOACETATE DECARBOXYLASE ALPHA CHAIN"/>
    <property type="match status" value="1"/>
</dbReference>
<keyword evidence="5 8" id="KW-0443">Lipid metabolism</keyword>
<dbReference type="Proteomes" id="UP001491310">
    <property type="component" value="Unassembled WGS sequence"/>
</dbReference>
<dbReference type="CDD" id="cd06850">
    <property type="entry name" value="biotinyl_domain"/>
    <property type="match status" value="1"/>
</dbReference>
<accession>A0ABR2YR70</accession>
<feature type="domain" description="Lipoyl-binding" evidence="10">
    <location>
        <begin position="169"/>
        <end position="245"/>
    </location>
</feature>
<comment type="pathway">
    <text evidence="1 8">Lipid metabolism; fatty acid biosynthesis.</text>
</comment>
<organism evidence="11 12">
    <name type="scientific">Coccomyxa subellipsoidea</name>
    <dbReference type="NCBI Taxonomy" id="248742"/>
    <lineage>
        <taxon>Eukaryota</taxon>
        <taxon>Viridiplantae</taxon>
        <taxon>Chlorophyta</taxon>
        <taxon>core chlorophytes</taxon>
        <taxon>Trebouxiophyceae</taxon>
        <taxon>Trebouxiophyceae incertae sedis</taxon>
        <taxon>Coccomyxaceae</taxon>
        <taxon>Coccomyxa</taxon>
    </lineage>
</organism>
<dbReference type="Gene3D" id="2.40.50.100">
    <property type="match status" value="1"/>
</dbReference>
<sequence>MQAGLVRSKVGLPCSSHQAGNQPRPQQGSRLRSPADAGGRALLRVVPKAAKVEEVGLDSSISNGATATSNPLAFDELTDIIRMVHDTDIVELELRSKRFSLAVRKKEAIEVPEPTVVYQQAPQQQGPPQYAQQASYAAPPPMSAPPAPAAPTAAAPPSNGPAPPTAADGVEVASPMAGTVYRSPAPGEPPFVKEGDHVTKGQTICIIEAMKLMNEIEAETTGTLVKFIADNGASVMPGQAIALIRP</sequence>
<feature type="region of interest" description="Disordered" evidence="9">
    <location>
        <begin position="1"/>
        <end position="39"/>
    </location>
</feature>
<dbReference type="InterPro" id="IPR000089">
    <property type="entry name" value="Biotin_lipoyl"/>
</dbReference>
<keyword evidence="8" id="KW-0934">Plastid</keyword>
<dbReference type="SUPFAM" id="SSF51230">
    <property type="entry name" value="Single hybrid motif"/>
    <property type="match status" value="1"/>
</dbReference>
<name>A0ABR2YR70_9CHLO</name>
<dbReference type="PROSITE" id="PS00188">
    <property type="entry name" value="BIOTIN"/>
    <property type="match status" value="1"/>
</dbReference>
<feature type="compositionally biased region" description="Low complexity" evidence="9">
    <location>
        <begin position="119"/>
        <end position="137"/>
    </location>
</feature>
<evidence type="ECO:0000256" key="4">
    <source>
        <dbReference type="ARBA" id="ARBA00022832"/>
    </source>
</evidence>
<gene>
    <name evidence="11" type="ORF">WJX75_006902</name>
</gene>
<comment type="subcellular location">
    <subcellularLocation>
        <location evidence="8">Plastid</location>
        <location evidence="8">Chloroplast</location>
    </subcellularLocation>
</comment>
<dbReference type="Pfam" id="PF00364">
    <property type="entry name" value="Biotin_lipoyl"/>
    <property type="match status" value="1"/>
</dbReference>
<evidence type="ECO:0000256" key="3">
    <source>
        <dbReference type="ARBA" id="ARBA00022516"/>
    </source>
</evidence>
<dbReference type="PROSITE" id="PS50968">
    <property type="entry name" value="BIOTINYL_LIPOYL"/>
    <property type="match status" value="1"/>
</dbReference>
<proteinExistence type="predicted"/>
<feature type="compositionally biased region" description="Pro residues" evidence="9">
    <location>
        <begin position="138"/>
        <end position="149"/>
    </location>
</feature>
<evidence type="ECO:0000256" key="8">
    <source>
        <dbReference type="RuleBase" id="RU364072"/>
    </source>
</evidence>
<comment type="caution">
    <text evidence="11">The sequence shown here is derived from an EMBL/GenBank/DDBJ whole genome shotgun (WGS) entry which is preliminary data.</text>
</comment>
<evidence type="ECO:0000256" key="5">
    <source>
        <dbReference type="ARBA" id="ARBA00023098"/>
    </source>
</evidence>
<evidence type="ECO:0000313" key="12">
    <source>
        <dbReference type="Proteomes" id="UP001491310"/>
    </source>
</evidence>
<feature type="compositionally biased region" description="Polar residues" evidence="9">
    <location>
        <begin position="15"/>
        <end position="30"/>
    </location>
</feature>
<evidence type="ECO:0000256" key="6">
    <source>
        <dbReference type="ARBA" id="ARBA00023160"/>
    </source>
</evidence>
<comment type="function">
    <text evidence="8">This protein is a component of the acetyl coenzyme A carboxylase complex; first, biotin carboxylase catalyzes the carboxylation of the carrier protein and then the transcarboxylase transfers the carboxyl group to form malonyl-CoA.</text>
</comment>
<evidence type="ECO:0000256" key="2">
    <source>
        <dbReference type="ARBA" id="ARBA00017562"/>
    </source>
</evidence>
<evidence type="ECO:0000256" key="7">
    <source>
        <dbReference type="ARBA" id="ARBA00023267"/>
    </source>
</evidence>
<dbReference type="InterPro" id="IPR001882">
    <property type="entry name" value="Biotin_BS"/>
</dbReference>
<reference evidence="11 12" key="1">
    <citation type="journal article" date="2024" name="Nat. Commun.">
        <title>Phylogenomics reveals the evolutionary origins of lichenization in chlorophyte algae.</title>
        <authorList>
            <person name="Puginier C."/>
            <person name="Libourel C."/>
            <person name="Otte J."/>
            <person name="Skaloud P."/>
            <person name="Haon M."/>
            <person name="Grisel S."/>
            <person name="Petersen M."/>
            <person name="Berrin J.G."/>
            <person name="Delaux P.M."/>
            <person name="Dal Grande F."/>
            <person name="Keller J."/>
        </authorList>
    </citation>
    <scope>NUCLEOTIDE SEQUENCE [LARGE SCALE GENOMIC DNA]</scope>
    <source>
        <strain evidence="11 12">SAG 216-7</strain>
    </source>
</reference>
<keyword evidence="12" id="KW-1185">Reference proteome</keyword>